<keyword evidence="1" id="KW-0472">Membrane</keyword>
<evidence type="ECO:0000313" key="2">
    <source>
        <dbReference type="EMBL" id="KFI28140.1"/>
    </source>
</evidence>
<dbReference type="Proteomes" id="UP000028824">
    <property type="component" value="Unassembled WGS sequence"/>
</dbReference>
<proteinExistence type="predicted"/>
<keyword evidence="1" id="KW-0812">Transmembrane</keyword>
<evidence type="ECO:0000313" key="3">
    <source>
        <dbReference type="Proteomes" id="UP000028824"/>
    </source>
</evidence>
<organism evidence="2 3">
    <name type="scientific">Paenirhodobacter enshiensis</name>
    <dbReference type="NCBI Taxonomy" id="1105367"/>
    <lineage>
        <taxon>Bacteria</taxon>
        <taxon>Pseudomonadati</taxon>
        <taxon>Pseudomonadota</taxon>
        <taxon>Alphaproteobacteria</taxon>
        <taxon>Rhodobacterales</taxon>
        <taxon>Rhodobacter group</taxon>
        <taxon>Paenirhodobacter</taxon>
    </lineage>
</organism>
<feature type="transmembrane region" description="Helical" evidence="1">
    <location>
        <begin position="47"/>
        <end position="70"/>
    </location>
</feature>
<reference evidence="2 3" key="1">
    <citation type="submission" date="2014-03" db="EMBL/GenBank/DDBJ databases">
        <title>Genome of Paenirhodobacter enshiensis DW2-9.</title>
        <authorList>
            <person name="Wang D."/>
            <person name="Wang G."/>
        </authorList>
    </citation>
    <scope>NUCLEOTIDE SEQUENCE [LARGE SCALE GENOMIC DNA]</scope>
    <source>
        <strain evidence="2 3">DW2-9</strain>
    </source>
</reference>
<name>A0A086Y1J0_9RHOB</name>
<protein>
    <submittedName>
        <fullName evidence="2">Uncharacterized protein</fullName>
    </submittedName>
</protein>
<accession>A0A086Y1J0</accession>
<gene>
    <name evidence="2" type="ORF">CG50_14710</name>
</gene>
<sequence>MHDLIWPGAIVALLGAAGIVWAAVSVLRAKAAKLDEAAMRVRMQRAITMNLGFFLLAVLGLMAVVIGVILG</sequence>
<dbReference type="STRING" id="1105367.CG50_14710"/>
<dbReference type="EMBL" id="JFZB01000007">
    <property type="protein sequence ID" value="KFI28140.1"/>
    <property type="molecule type" value="Genomic_DNA"/>
</dbReference>
<dbReference type="AlphaFoldDB" id="A0A086Y1J0"/>
<keyword evidence="3" id="KW-1185">Reference proteome</keyword>
<dbReference type="RefSeq" id="WP_036636337.1">
    <property type="nucleotide sequence ID" value="NZ_JAYRMG010000006.1"/>
</dbReference>
<feature type="transmembrane region" description="Helical" evidence="1">
    <location>
        <begin position="6"/>
        <end position="27"/>
    </location>
</feature>
<evidence type="ECO:0000256" key="1">
    <source>
        <dbReference type="SAM" id="Phobius"/>
    </source>
</evidence>
<keyword evidence="1" id="KW-1133">Transmembrane helix</keyword>
<comment type="caution">
    <text evidence="2">The sequence shown here is derived from an EMBL/GenBank/DDBJ whole genome shotgun (WGS) entry which is preliminary data.</text>
</comment>